<dbReference type="InParanoid" id="A2EYB1"/>
<protein>
    <submittedName>
        <fullName evidence="2">Uncharacterized protein</fullName>
    </submittedName>
</protein>
<organism evidence="2 3">
    <name type="scientific">Trichomonas vaginalis (strain ATCC PRA-98 / G3)</name>
    <dbReference type="NCBI Taxonomy" id="412133"/>
    <lineage>
        <taxon>Eukaryota</taxon>
        <taxon>Metamonada</taxon>
        <taxon>Parabasalia</taxon>
        <taxon>Trichomonadida</taxon>
        <taxon>Trichomonadidae</taxon>
        <taxon>Trichomonas</taxon>
    </lineage>
</organism>
<evidence type="ECO:0000313" key="2">
    <source>
        <dbReference type="EMBL" id="EAY02338.1"/>
    </source>
</evidence>
<keyword evidence="3" id="KW-1185">Reference proteome</keyword>
<evidence type="ECO:0000313" key="3">
    <source>
        <dbReference type="Proteomes" id="UP000001542"/>
    </source>
</evidence>
<accession>A2EYB1</accession>
<dbReference type="EMBL" id="DS113539">
    <property type="protein sequence ID" value="EAY02338.1"/>
    <property type="molecule type" value="Genomic_DNA"/>
</dbReference>
<sequence>MSGAYSTSFDHKAGISFKYSPVKIAKNADDKAIQFNIYILNNGTCDASFLTIGNIQVDINPNSQSDICIFSHNMPKKVDHQSSSNDVTMFAVKYPDSLDYSSVITDFNGPAALIAKFTSRSSVRFNIYDSTDPDMINNCESQSFKIIDENRLIEQNYSGSINSNCQHNPKDNINFIIFWTSVGFVVVIIITVTIICRRYRKQKPQNTESMLSAEPPQKYTNYPQYIPPISEVQNQYYGKPTLNDLQNFNMKYTTQPVIDQDPTPNPYSNANIVY</sequence>
<dbReference type="Proteomes" id="UP000001542">
    <property type="component" value="Unassembled WGS sequence"/>
</dbReference>
<dbReference type="AlphaFoldDB" id="A2EYB1"/>
<dbReference type="KEGG" id="tva:4760173"/>
<feature type="transmembrane region" description="Helical" evidence="1">
    <location>
        <begin position="175"/>
        <end position="196"/>
    </location>
</feature>
<reference evidence="2" key="2">
    <citation type="journal article" date="2007" name="Science">
        <title>Draft genome sequence of the sexually transmitted pathogen Trichomonas vaginalis.</title>
        <authorList>
            <person name="Carlton J.M."/>
            <person name="Hirt R.P."/>
            <person name="Silva J.C."/>
            <person name="Delcher A.L."/>
            <person name="Schatz M."/>
            <person name="Zhao Q."/>
            <person name="Wortman J.R."/>
            <person name="Bidwell S.L."/>
            <person name="Alsmark U.C.M."/>
            <person name="Besteiro S."/>
            <person name="Sicheritz-Ponten T."/>
            <person name="Noel C.J."/>
            <person name="Dacks J.B."/>
            <person name="Foster P.G."/>
            <person name="Simillion C."/>
            <person name="Van de Peer Y."/>
            <person name="Miranda-Saavedra D."/>
            <person name="Barton G.J."/>
            <person name="Westrop G.D."/>
            <person name="Mueller S."/>
            <person name="Dessi D."/>
            <person name="Fiori P.L."/>
            <person name="Ren Q."/>
            <person name="Paulsen I."/>
            <person name="Zhang H."/>
            <person name="Bastida-Corcuera F.D."/>
            <person name="Simoes-Barbosa A."/>
            <person name="Brown M.T."/>
            <person name="Hayes R.D."/>
            <person name="Mukherjee M."/>
            <person name="Okumura C.Y."/>
            <person name="Schneider R."/>
            <person name="Smith A.J."/>
            <person name="Vanacova S."/>
            <person name="Villalvazo M."/>
            <person name="Haas B.J."/>
            <person name="Pertea M."/>
            <person name="Feldblyum T.V."/>
            <person name="Utterback T.R."/>
            <person name="Shu C.L."/>
            <person name="Osoegawa K."/>
            <person name="de Jong P.J."/>
            <person name="Hrdy I."/>
            <person name="Horvathova L."/>
            <person name="Zubacova Z."/>
            <person name="Dolezal P."/>
            <person name="Malik S.B."/>
            <person name="Logsdon J.M. Jr."/>
            <person name="Henze K."/>
            <person name="Gupta A."/>
            <person name="Wang C.C."/>
            <person name="Dunne R.L."/>
            <person name="Upcroft J.A."/>
            <person name="Upcroft P."/>
            <person name="White O."/>
            <person name="Salzberg S.L."/>
            <person name="Tang P."/>
            <person name="Chiu C.-H."/>
            <person name="Lee Y.-S."/>
            <person name="Embley T.M."/>
            <person name="Coombs G.H."/>
            <person name="Mottram J.C."/>
            <person name="Tachezy J."/>
            <person name="Fraser-Liggett C.M."/>
            <person name="Johnson P.J."/>
        </authorList>
    </citation>
    <scope>NUCLEOTIDE SEQUENCE [LARGE SCALE GENOMIC DNA]</scope>
    <source>
        <strain evidence="2">G3</strain>
    </source>
</reference>
<gene>
    <name evidence="2" type="ORF">TVAG_054360</name>
</gene>
<dbReference type="RefSeq" id="XP_001314653.1">
    <property type="nucleotide sequence ID" value="XM_001314623.1"/>
</dbReference>
<reference evidence="2" key="1">
    <citation type="submission" date="2006-10" db="EMBL/GenBank/DDBJ databases">
        <authorList>
            <person name="Amadeo P."/>
            <person name="Zhao Q."/>
            <person name="Wortman J."/>
            <person name="Fraser-Liggett C."/>
            <person name="Carlton J."/>
        </authorList>
    </citation>
    <scope>NUCLEOTIDE SEQUENCE</scope>
    <source>
        <strain evidence="2">G3</strain>
    </source>
</reference>
<keyword evidence="1" id="KW-1133">Transmembrane helix</keyword>
<evidence type="ECO:0000256" key="1">
    <source>
        <dbReference type="SAM" id="Phobius"/>
    </source>
</evidence>
<dbReference type="VEuPathDB" id="TrichDB:TVAGG3_0774390"/>
<proteinExistence type="predicted"/>
<name>A2EYB1_TRIV3</name>
<keyword evidence="1" id="KW-0812">Transmembrane</keyword>
<keyword evidence="1" id="KW-0472">Membrane</keyword>
<dbReference type="VEuPathDB" id="TrichDB:TVAG_054360"/>